<dbReference type="SUPFAM" id="SSF52768">
    <property type="entry name" value="Arginase/deacetylase"/>
    <property type="match status" value="1"/>
</dbReference>
<feature type="binding site" evidence="1">
    <location>
        <position position="169"/>
    </location>
    <ligand>
        <name>Mn(2+)</name>
        <dbReference type="ChEBI" id="CHEBI:29035"/>
        <label>1</label>
    </ligand>
</feature>
<evidence type="ECO:0000313" key="3">
    <source>
        <dbReference type="EMBL" id="VYT28480.1"/>
    </source>
</evidence>
<dbReference type="PROSITE" id="PS51409">
    <property type="entry name" value="ARGINASE_2"/>
    <property type="match status" value="1"/>
</dbReference>
<dbReference type="PANTHER" id="PTHR11358:SF41">
    <property type="entry name" value="ARGINASE"/>
    <property type="match status" value="1"/>
</dbReference>
<organism evidence="3">
    <name type="scientific">Blautia glucerasea</name>
    <dbReference type="NCBI Taxonomy" id="536633"/>
    <lineage>
        <taxon>Bacteria</taxon>
        <taxon>Bacillati</taxon>
        <taxon>Bacillota</taxon>
        <taxon>Clostridia</taxon>
        <taxon>Lachnospirales</taxon>
        <taxon>Lachnospiraceae</taxon>
        <taxon>Blautia</taxon>
    </lineage>
</organism>
<feature type="binding site" evidence="1">
    <location>
        <position position="84"/>
    </location>
    <ligand>
        <name>Mn(2+)</name>
        <dbReference type="ChEBI" id="CHEBI:29035"/>
        <label>1</label>
    </ligand>
</feature>
<dbReference type="PANTHER" id="PTHR11358">
    <property type="entry name" value="ARGINASE/AGMATINASE"/>
    <property type="match status" value="1"/>
</dbReference>
<dbReference type="PIRSF" id="PIRSF036979">
    <property type="entry name" value="Arginase"/>
    <property type="match status" value="1"/>
</dbReference>
<dbReference type="InterPro" id="IPR023696">
    <property type="entry name" value="Ureohydrolase_dom_sf"/>
</dbReference>
<feature type="binding site" evidence="1">
    <location>
        <position position="171"/>
    </location>
    <ligand>
        <name>Mn(2+)</name>
        <dbReference type="ChEBI" id="CHEBI:29035"/>
        <label>1</label>
    </ligand>
</feature>
<reference evidence="3" key="1">
    <citation type="submission" date="2019-11" db="EMBL/GenBank/DDBJ databases">
        <authorList>
            <person name="Feng L."/>
        </authorList>
    </citation>
    <scope>NUCLEOTIDE SEQUENCE</scope>
    <source>
        <strain evidence="3">BgluceraseaLFYP119</strain>
    </source>
</reference>
<comment type="similarity">
    <text evidence="2">Belongs to the arginase family.</text>
</comment>
<evidence type="ECO:0000256" key="1">
    <source>
        <dbReference type="PIRSR" id="PIRSR036979-1"/>
    </source>
</evidence>
<evidence type="ECO:0000256" key="2">
    <source>
        <dbReference type="PROSITE-ProRule" id="PRU00742"/>
    </source>
</evidence>
<dbReference type="AlphaFoldDB" id="A0A6N2VEX4"/>
<name>A0A6N2VEX4_9FIRM</name>
<feature type="binding site" evidence="1">
    <location>
        <position position="62"/>
    </location>
    <ligand>
        <name>Mn(2+)</name>
        <dbReference type="ChEBI" id="CHEBI:29035"/>
        <label>1</label>
    </ligand>
</feature>
<dbReference type="Gene3D" id="3.40.800.10">
    <property type="entry name" value="Ureohydrolase domain"/>
    <property type="match status" value="1"/>
</dbReference>
<sequence>MNFTGTYKEQKFYEGENVSWVDVQELSGCNCYCDDEAKETLENLIREFPAEGIHFLDSGNYHYVSLLWLKKIQEPFCLVLFDNHTDMQPPAFGGLLSCGGWVAEAIEELPLLREVILAGPDQDAFDQTDPMLRKKVRFLSREKIKTAKKEGTDFFRNLPKDIPVYISVDKDVLCPEDASTSWSQGDMRIDELEGYLREIFDGRRVLGMDVCGECDSLDDCSKNETGNRMLKNIWKEWRDSHEK</sequence>
<dbReference type="GO" id="GO:0046872">
    <property type="term" value="F:metal ion binding"/>
    <property type="evidence" value="ECO:0007669"/>
    <property type="project" value="UniProtKB-KW"/>
</dbReference>
<keyword evidence="1" id="KW-0464">Manganese</keyword>
<dbReference type="Pfam" id="PF00491">
    <property type="entry name" value="Arginase"/>
    <property type="match status" value="1"/>
</dbReference>
<dbReference type="GO" id="GO:0008783">
    <property type="term" value="F:agmatinase activity"/>
    <property type="evidence" value="ECO:0007669"/>
    <property type="project" value="TreeGrafter"/>
</dbReference>
<dbReference type="GO" id="GO:0033389">
    <property type="term" value="P:putrescine biosynthetic process from arginine, via agmatine"/>
    <property type="evidence" value="ECO:0007669"/>
    <property type="project" value="TreeGrafter"/>
</dbReference>
<feature type="binding site" evidence="1">
    <location>
        <position position="86"/>
    </location>
    <ligand>
        <name>Mn(2+)</name>
        <dbReference type="ChEBI" id="CHEBI:29035"/>
        <label>1</label>
    </ligand>
</feature>
<proteinExistence type="inferred from homology"/>
<dbReference type="InterPro" id="IPR006035">
    <property type="entry name" value="Ureohydrolase"/>
</dbReference>
<gene>
    <name evidence="3" type="ORF">BGLFYP119_02640</name>
</gene>
<feature type="binding site" evidence="1">
    <location>
        <position position="82"/>
    </location>
    <ligand>
        <name>Mn(2+)</name>
        <dbReference type="ChEBI" id="CHEBI:29035"/>
        <label>1</label>
    </ligand>
</feature>
<accession>A0A6N2VEX4</accession>
<dbReference type="EMBL" id="CACRST010000025">
    <property type="protein sequence ID" value="VYT28480.1"/>
    <property type="molecule type" value="Genomic_DNA"/>
</dbReference>
<keyword evidence="1" id="KW-0479">Metal-binding</keyword>
<comment type="cofactor">
    <cofactor evidence="1">
        <name>Mn(2+)</name>
        <dbReference type="ChEBI" id="CHEBI:29035"/>
    </cofactor>
    <text evidence="1">Binds 2 manganese ions per subunit.</text>
</comment>
<protein>
    <submittedName>
        <fullName evidence="3">Arginase family protein</fullName>
    </submittedName>
</protein>